<sequence length="502" mass="57013">MVLAMEPERVLSDRGFDYLWYNLTEYAAELALLGEVDLSRKLTTLLFTNVPIRPYSLTFEGLTFAWVETQKWPRGLPDEAQSDAALKNLRKRNICNVPERLKTEEESLAFSQDMLEKCLSAIQEKEQPTKARPYRTTMDGLMPVIRALEISLRNYETNKLAQKTGNTNVEVETELNTAKTIGEGRARLKVTDLDPTSADLVRSLATPWGNQTMHYLSEAENLWPYILRGLFADALGVSHEELHSKGQAIVSAFSERLKNGCKPSTLEGKDIREILHIGNDNTISGPGMVYWEETGYDIPITLFQKPATAEELSNLEERLDIKLPDDYRGFLSISNGFGSFNGDQDGIYNGLCPEPELYSTDKVHWISESYFHLPVELLDLPYDIQGLANDGDKEADLESYFPYFERVLQIGTRDIHHLWLVPPILVEECKAAYRRMYEKANDTQKVIIERAMEEVAGSKEEFESMQWGVMMWASGGTASLQGHAGFRNYLQHVVDDGMQSRR</sequence>
<dbReference type="InterPro" id="IPR037883">
    <property type="entry name" value="Knr4/Smi1-like_sf"/>
</dbReference>
<dbReference type="InterPro" id="IPR018958">
    <property type="entry name" value="Knr4/Smi1-like_dom"/>
</dbReference>
<dbReference type="Proteomes" id="UP000800235">
    <property type="component" value="Unassembled WGS sequence"/>
</dbReference>
<proteinExistence type="predicted"/>
<reference evidence="2" key="1">
    <citation type="journal article" date="2020" name="Stud. Mycol.">
        <title>101 Dothideomycetes genomes: a test case for predicting lifestyles and emergence of pathogens.</title>
        <authorList>
            <person name="Haridas S."/>
            <person name="Albert R."/>
            <person name="Binder M."/>
            <person name="Bloem J."/>
            <person name="Labutti K."/>
            <person name="Salamov A."/>
            <person name="Andreopoulos B."/>
            <person name="Baker S."/>
            <person name="Barry K."/>
            <person name="Bills G."/>
            <person name="Bluhm B."/>
            <person name="Cannon C."/>
            <person name="Castanera R."/>
            <person name="Culley D."/>
            <person name="Daum C."/>
            <person name="Ezra D."/>
            <person name="Gonzalez J."/>
            <person name="Henrissat B."/>
            <person name="Kuo A."/>
            <person name="Liang C."/>
            <person name="Lipzen A."/>
            <person name="Lutzoni F."/>
            <person name="Magnuson J."/>
            <person name="Mondo S."/>
            <person name="Nolan M."/>
            <person name="Ohm R."/>
            <person name="Pangilinan J."/>
            <person name="Park H.-J."/>
            <person name="Ramirez L."/>
            <person name="Alfaro M."/>
            <person name="Sun H."/>
            <person name="Tritt A."/>
            <person name="Yoshinaga Y."/>
            <person name="Zwiers L.-H."/>
            <person name="Turgeon B."/>
            <person name="Goodwin S."/>
            <person name="Spatafora J."/>
            <person name="Crous P."/>
            <person name="Grigoriev I."/>
        </authorList>
    </citation>
    <scope>NUCLEOTIDE SEQUENCE</scope>
    <source>
        <strain evidence="2">CBS 130266</strain>
    </source>
</reference>
<dbReference type="Pfam" id="PF09346">
    <property type="entry name" value="SMI1_KNR4"/>
    <property type="match status" value="1"/>
</dbReference>
<evidence type="ECO:0000259" key="1">
    <source>
        <dbReference type="SMART" id="SM00860"/>
    </source>
</evidence>
<dbReference type="EMBL" id="MU007103">
    <property type="protein sequence ID" value="KAF2421076.1"/>
    <property type="molecule type" value="Genomic_DNA"/>
</dbReference>
<dbReference type="OrthoDB" id="2788868at2759"/>
<dbReference type="AlphaFoldDB" id="A0A9P4NGX3"/>
<name>A0A9P4NGX3_9PEZI</name>
<organism evidence="2 3">
    <name type="scientific">Tothia fuscella</name>
    <dbReference type="NCBI Taxonomy" id="1048955"/>
    <lineage>
        <taxon>Eukaryota</taxon>
        <taxon>Fungi</taxon>
        <taxon>Dikarya</taxon>
        <taxon>Ascomycota</taxon>
        <taxon>Pezizomycotina</taxon>
        <taxon>Dothideomycetes</taxon>
        <taxon>Pleosporomycetidae</taxon>
        <taxon>Venturiales</taxon>
        <taxon>Cylindrosympodiaceae</taxon>
        <taxon>Tothia</taxon>
    </lineage>
</organism>
<dbReference type="SMART" id="SM00860">
    <property type="entry name" value="SMI1_KNR4"/>
    <property type="match status" value="1"/>
</dbReference>
<protein>
    <recommendedName>
        <fullName evidence="1">Knr4/Smi1-like domain-containing protein</fullName>
    </recommendedName>
</protein>
<keyword evidence="3" id="KW-1185">Reference proteome</keyword>
<accession>A0A9P4NGX3</accession>
<comment type="caution">
    <text evidence="2">The sequence shown here is derived from an EMBL/GenBank/DDBJ whole genome shotgun (WGS) entry which is preliminary data.</text>
</comment>
<feature type="domain" description="Knr4/Smi1-like" evidence="1">
    <location>
        <begin position="306"/>
        <end position="410"/>
    </location>
</feature>
<gene>
    <name evidence="2" type="ORF">EJ08DRAFT_683158</name>
</gene>
<evidence type="ECO:0000313" key="3">
    <source>
        <dbReference type="Proteomes" id="UP000800235"/>
    </source>
</evidence>
<evidence type="ECO:0000313" key="2">
    <source>
        <dbReference type="EMBL" id="KAF2421076.1"/>
    </source>
</evidence>
<dbReference type="Gene3D" id="3.40.1580.10">
    <property type="entry name" value="SMI1/KNR4-like"/>
    <property type="match status" value="1"/>
</dbReference>
<dbReference type="SUPFAM" id="SSF160631">
    <property type="entry name" value="SMI1/KNR4-like"/>
    <property type="match status" value="1"/>
</dbReference>